<dbReference type="EMBL" id="JBIACK010000010">
    <property type="protein sequence ID" value="MFE8702463.1"/>
    <property type="molecule type" value="Genomic_DNA"/>
</dbReference>
<comment type="caution">
    <text evidence="2">The sequence shown here is derived from an EMBL/GenBank/DDBJ whole genome shotgun (WGS) entry which is preliminary data.</text>
</comment>
<sequence length="126" mass="14539">MMEYIMFGLLSFSLLLMIVSLFMKDRYKEIKSELEQLSMQQIQETYQIKRKLKVLEEELLVNDGDFPQPLPTYASGSSKKEIHAIIKNQVWSLAQQGLSLDQIAKQSSLSIEDVQRIINELSVRGD</sequence>
<reference evidence="2 3" key="1">
    <citation type="submission" date="2024-08" db="EMBL/GenBank/DDBJ databases">
        <title>Two novel Cytobacillus novel species.</title>
        <authorList>
            <person name="Liu G."/>
        </authorList>
    </citation>
    <scope>NUCLEOTIDE SEQUENCE [LARGE SCALE GENOMIC DNA]</scope>
    <source>
        <strain evidence="2 3">FJAT-54145</strain>
    </source>
</reference>
<dbReference type="Proteomes" id="UP001601059">
    <property type="component" value="Unassembled WGS sequence"/>
</dbReference>
<proteinExistence type="predicted"/>
<name>A0ABW6KDX7_9BACI</name>
<keyword evidence="1" id="KW-1133">Transmembrane helix</keyword>
<evidence type="ECO:0000313" key="3">
    <source>
        <dbReference type="Proteomes" id="UP001601059"/>
    </source>
</evidence>
<evidence type="ECO:0000256" key="1">
    <source>
        <dbReference type="SAM" id="Phobius"/>
    </source>
</evidence>
<gene>
    <name evidence="2" type="ORF">ACFYKX_17845</name>
</gene>
<keyword evidence="3" id="KW-1185">Reference proteome</keyword>
<evidence type="ECO:0008006" key="4">
    <source>
        <dbReference type="Google" id="ProtNLM"/>
    </source>
</evidence>
<accession>A0ABW6KDX7</accession>
<feature type="transmembrane region" description="Helical" evidence="1">
    <location>
        <begin position="6"/>
        <end position="23"/>
    </location>
</feature>
<protein>
    <recommendedName>
        <fullName evidence="4">DUF2802 domain-containing protein</fullName>
    </recommendedName>
</protein>
<evidence type="ECO:0000313" key="2">
    <source>
        <dbReference type="EMBL" id="MFE8702463.1"/>
    </source>
</evidence>
<dbReference type="RefSeq" id="WP_389362432.1">
    <property type="nucleotide sequence ID" value="NZ_JBIACK010000010.1"/>
</dbReference>
<organism evidence="2 3">
    <name type="scientific">Cytobacillus spartinae</name>
    <dbReference type="NCBI Taxonomy" id="3299023"/>
    <lineage>
        <taxon>Bacteria</taxon>
        <taxon>Bacillati</taxon>
        <taxon>Bacillota</taxon>
        <taxon>Bacilli</taxon>
        <taxon>Bacillales</taxon>
        <taxon>Bacillaceae</taxon>
        <taxon>Cytobacillus</taxon>
    </lineage>
</organism>
<keyword evidence="1" id="KW-0472">Membrane</keyword>
<keyword evidence="1" id="KW-0812">Transmembrane</keyword>